<evidence type="ECO:0000256" key="1">
    <source>
        <dbReference type="SAM" id="SignalP"/>
    </source>
</evidence>
<evidence type="ECO:0000313" key="3">
    <source>
        <dbReference type="Proteomes" id="UP000033874"/>
    </source>
</evidence>
<dbReference type="EMBL" id="LBIC01000006">
    <property type="protein sequence ID" value="KKW91527.1"/>
    <property type="molecule type" value="Genomic_DNA"/>
</dbReference>
<feature type="signal peptide" evidence="1">
    <location>
        <begin position="1"/>
        <end position="23"/>
    </location>
</feature>
<sequence>MRFSAAILATLACIPLAAVHAPAAVAQSPWFCGSAPPGWTPPWQRKPSAPTDKSAPCHLMLCDRKKPRAEGECGQPN</sequence>
<reference evidence="2 3" key="1">
    <citation type="submission" date="2015-04" db="EMBL/GenBank/DDBJ databases">
        <title>Genome sequence of aromatic hydrocarbons-degrading Sphingobium chungbukense DJ77.</title>
        <authorList>
            <person name="Kim Y.-C."/>
            <person name="Chae J.-C."/>
        </authorList>
    </citation>
    <scope>NUCLEOTIDE SEQUENCE [LARGE SCALE GENOMIC DNA]</scope>
    <source>
        <strain evidence="2 3">DJ77</strain>
    </source>
</reference>
<name>A0A0M3AMY2_9SPHN</name>
<dbReference type="PATRIC" id="fig|56193.3.peg.2941"/>
<dbReference type="AlphaFoldDB" id="A0A0M3AMY2"/>
<organism evidence="2 3">
    <name type="scientific">Sphingobium chungbukense</name>
    <dbReference type="NCBI Taxonomy" id="56193"/>
    <lineage>
        <taxon>Bacteria</taxon>
        <taxon>Pseudomonadati</taxon>
        <taxon>Pseudomonadota</taxon>
        <taxon>Alphaproteobacteria</taxon>
        <taxon>Sphingomonadales</taxon>
        <taxon>Sphingomonadaceae</taxon>
        <taxon>Sphingobium</taxon>
    </lineage>
</organism>
<dbReference type="RefSeq" id="WP_046764253.1">
    <property type="nucleotide sequence ID" value="NZ_LBIC01000006.1"/>
</dbReference>
<accession>A0A0M3AMY2</accession>
<comment type="caution">
    <text evidence="2">The sequence shown here is derived from an EMBL/GenBank/DDBJ whole genome shotgun (WGS) entry which is preliminary data.</text>
</comment>
<dbReference type="Proteomes" id="UP000033874">
    <property type="component" value="Unassembled WGS sequence"/>
</dbReference>
<protein>
    <submittedName>
        <fullName evidence="2">Uncharacterized protein</fullName>
    </submittedName>
</protein>
<proteinExistence type="predicted"/>
<gene>
    <name evidence="2" type="ORF">YP76_14090</name>
</gene>
<evidence type="ECO:0000313" key="2">
    <source>
        <dbReference type="EMBL" id="KKW91527.1"/>
    </source>
</evidence>
<keyword evidence="3" id="KW-1185">Reference proteome</keyword>
<feature type="chain" id="PRO_5005650404" evidence="1">
    <location>
        <begin position="24"/>
        <end position="77"/>
    </location>
</feature>
<keyword evidence="1" id="KW-0732">Signal</keyword>